<dbReference type="InterPro" id="IPR008250">
    <property type="entry name" value="ATPase_P-typ_transduc_dom_A_sf"/>
</dbReference>
<keyword evidence="10" id="KW-0547">Nucleotide-binding</keyword>
<dbReference type="Pfam" id="PF00689">
    <property type="entry name" value="Cation_ATPase_C"/>
    <property type="match status" value="1"/>
</dbReference>
<evidence type="ECO:0000256" key="17">
    <source>
        <dbReference type="ARBA" id="ARBA00047295"/>
    </source>
</evidence>
<keyword evidence="9 18" id="KW-0812">Transmembrane</keyword>
<dbReference type="Gene3D" id="3.40.50.1000">
    <property type="entry name" value="HAD superfamily/HAD-like"/>
    <property type="match status" value="1"/>
</dbReference>
<keyword evidence="11" id="KW-0067">ATP-binding</keyword>
<dbReference type="InterPro" id="IPR018303">
    <property type="entry name" value="ATPase_P-typ_P_site"/>
</dbReference>
<keyword evidence="8" id="KW-0597">Phosphoprotein</keyword>
<dbReference type="SUPFAM" id="SSF81665">
    <property type="entry name" value="Calcium ATPase, transmembrane domain M"/>
    <property type="match status" value="1"/>
</dbReference>
<dbReference type="SFLD" id="SFLDS00003">
    <property type="entry name" value="Haloacid_Dehalogenase"/>
    <property type="match status" value="1"/>
</dbReference>
<feature type="transmembrane region" description="Helical" evidence="18">
    <location>
        <begin position="77"/>
        <end position="96"/>
    </location>
</feature>
<evidence type="ECO:0000256" key="2">
    <source>
        <dbReference type="ARBA" id="ARBA00004429"/>
    </source>
</evidence>
<dbReference type="SMART" id="SM00831">
    <property type="entry name" value="Cation_ATPase_N"/>
    <property type="match status" value="1"/>
</dbReference>
<feature type="transmembrane region" description="Helical" evidence="18">
    <location>
        <begin position="804"/>
        <end position="826"/>
    </location>
</feature>
<evidence type="ECO:0000256" key="6">
    <source>
        <dbReference type="ARBA" id="ARBA00022475"/>
    </source>
</evidence>
<evidence type="ECO:0000256" key="14">
    <source>
        <dbReference type="ARBA" id="ARBA00022989"/>
    </source>
</evidence>
<dbReference type="PROSITE" id="PS00154">
    <property type="entry name" value="ATPASE_E1_E2"/>
    <property type="match status" value="1"/>
</dbReference>
<dbReference type="SFLD" id="SFLDG00002">
    <property type="entry name" value="C1.7:_P-type_atpase_like"/>
    <property type="match status" value="1"/>
</dbReference>
<dbReference type="InterPro" id="IPR023298">
    <property type="entry name" value="ATPase_P-typ_TM_dom_sf"/>
</dbReference>
<evidence type="ECO:0000256" key="7">
    <source>
        <dbReference type="ARBA" id="ARBA00022519"/>
    </source>
</evidence>
<feature type="transmembrane region" description="Helical" evidence="18">
    <location>
        <begin position="294"/>
        <end position="319"/>
    </location>
</feature>
<keyword evidence="6" id="KW-1003">Cell membrane</keyword>
<name>A0A2S6NFX3_RHOGL</name>
<evidence type="ECO:0000256" key="5">
    <source>
        <dbReference type="ARBA" id="ARBA00013555"/>
    </source>
</evidence>
<organism evidence="20 21">
    <name type="scientific">Rhodopila globiformis</name>
    <name type="common">Rhodopseudomonas globiformis</name>
    <dbReference type="NCBI Taxonomy" id="1071"/>
    <lineage>
        <taxon>Bacteria</taxon>
        <taxon>Pseudomonadati</taxon>
        <taxon>Pseudomonadota</taxon>
        <taxon>Alphaproteobacteria</taxon>
        <taxon>Acetobacterales</taxon>
        <taxon>Acetobacteraceae</taxon>
        <taxon>Rhodopila</taxon>
    </lineage>
</organism>
<dbReference type="Pfam" id="PF00122">
    <property type="entry name" value="E1-E2_ATPase"/>
    <property type="match status" value="1"/>
</dbReference>
<dbReference type="NCBIfam" id="TIGR01524">
    <property type="entry name" value="ATPase-IIIB_Mg"/>
    <property type="match status" value="1"/>
</dbReference>
<dbReference type="Pfam" id="PF13246">
    <property type="entry name" value="Cation_ATPase"/>
    <property type="match status" value="1"/>
</dbReference>
<evidence type="ECO:0000256" key="8">
    <source>
        <dbReference type="ARBA" id="ARBA00022553"/>
    </source>
</evidence>
<accession>A0A2S6NFX3</accession>
<keyword evidence="7" id="KW-0997">Cell inner membrane</keyword>
<dbReference type="SUPFAM" id="SSF56784">
    <property type="entry name" value="HAD-like"/>
    <property type="match status" value="1"/>
</dbReference>
<evidence type="ECO:0000259" key="19">
    <source>
        <dbReference type="SMART" id="SM00831"/>
    </source>
</evidence>
<dbReference type="OrthoDB" id="391538at2"/>
<evidence type="ECO:0000256" key="11">
    <source>
        <dbReference type="ARBA" id="ARBA00022840"/>
    </source>
</evidence>
<dbReference type="InterPro" id="IPR044492">
    <property type="entry name" value="P_typ_ATPase_HD_dom"/>
</dbReference>
<dbReference type="NCBIfam" id="TIGR01494">
    <property type="entry name" value="ATPase_P-type"/>
    <property type="match status" value="2"/>
</dbReference>
<dbReference type="InterPro" id="IPR023299">
    <property type="entry name" value="ATPase_P-typ_cyto_dom_N"/>
</dbReference>
<gene>
    <name evidence="20" type="ORF">CCS01_14320</name>
</gene>
<dbReference type="InterPro" id="IPR001757">
    <property type="entry name" value="P_typ_ATPase"/>
</dbReference>
<evidence type="ECO:0000313" key="20">
    <source>
        <dbReference type="EMBL" id="PPQ33494.1"/>
    </source>
</evidence>
<dbReference type="PANTHER" id="PTHR42861">
    <property type="entry name" value="CALCIUM-TRANSPORTING ATPASE"/>
    <property type="match status" value="1"/>
</dbReference>
<feature type="transmembrane region" description="Helical" evidence="18">
    <location>
        <begin position="838"/>
        <end position="861"/>
    </location>
</feature>
<keyword evidence="14 18" id="KW-1133">Transmembrane helix</keyword>
<dbReference type="Pfam" id="PF00690">
    <property type="entry name" value="Cation_ATPase_N"/>
    <property type="match status" value="1"/>
</dbReference>
<evidence type="ECO:0000256" key="3">
    <source>
        <dbReference type="ARBA" id="ARBA00008746"/>
    </source>
</evidence>
<dbReference type="GO" id="GO:0005886">
    <property type="term" value="C:plasma membrane"/>
    <property type="evidence" value="ECO:0007669"/>
    <property type="project" value="UniProtKB-SubCell"/>
</dbReference>
<sequence length="868" mass="93726">MNDHSSGALLGGLVADAHPDTGEPEPEQVWQEPVDRLLAGLRTKAAGLTTAEVQSRLATYGPNDAATVKRRPLWLQFLARFSNPLIIILLIASAVSAATGDVASFVIIFCIVMLSIIFDFVQEVRAQNAVEALRQSVAVQATVRRDGASVSVPIHQLVPGDIVELIAGDLVPADSRLLESRDLYVNQALLTGEPYPAEKRASEAASGAEDPAGASNAVFAGTSVISGTATILICRTGGRTALGHLATSLAEKPPATAFTVGIRRFGLLIMRLTVLMVLFVLVMNIAFARPMLQSLMFAVALAVGLTPELLPMIVTVTLARSAMQMARRKVIVKRLSAIHDLGAMNVLCTDKTGTLTEASIKLVRTIDGHGAESRHAYTYAYVNSQFESGMKSPLDKAILAAEPFDMTAFRKIDEAPFDFERRRVSVLVEHDATRRLIVKGAPEDLLRLSGHYQDADGVEKPLDTARRAAFQTTLDGIGAHGFRALGIASRVVDVSHQTAAIADEADLVFAGFAIFLDPPKTSAGATIKAMAEAGITVKVLTGDNEHVSRHVFTEIQVPVLGVLTGDVLEHMTEEALIGQLPHVNLFCRVNPQQKLRILLALKRLGNVVGFLGDGINDAPALHAADVGISVDGAADVARAAADLILLEHDLSVVREAVVAGRATVQNVSKYVLMGASSNFGNMFSMAGATLILPFLPMLPMLPIQILLNNLIYNVSEIAIPFDSVDPEATVAPVKWDIRLIERFMLVFGPVSSVFDFITFYALLVFFGAGEALFQTGWFIESMTTQTLVVFCIRTRRQFFRSMPCRFLIATNLGAVAFAIVLPLVSWGRWFGFVTPPPLFFVFLVGATLAYLGLVEVTKVIFYRFRASR</sequence>
<evidence type="ECO:0000256" key="9">
    <source>
        <dbReference type="ARBA" id="ARBA00022692"/>
    </source>
</evidence>
<keyword evidence="12" id="KW-0460">Magnesium</keyword>
<comment type="catalytic activity">
    <reaction evidence="17">
        <text>Mg(2+)(out) + ATP + H2O = Mg(2+)(in) + ADP + phosphate + H(+)</text>
        <dbReference type="Rhea" id="RHEA:10260"/>
        <dbReference type="ChEBI" id="CHEBI:15377"/>
        <dbReference type="ChEBI" id="CHEBI:15378"/>
        <dbReference type="ChEBI" id="CHEBI:18420"/>
        <dbReference type="ChEBI" id="CHEBI:30616"/>
        <dbReference type="ChEBI" id="CHEBI:43474"/>
        <dbReference type="ChEBI" id="CHEBI:456216"/>
        <dbReference type="EC" id="7.2.2.14"/>
    </reaction>
</comment>
<dbReference type="EC" id="7.2.2.14" evidence="4"/>
<dbReference type="PRINTS" id="PR01836">
    <property type="entry name" value="MGATPASE"/>
</dbReference>
<comment type="function">
    <text evidence="1">Mediates magnesium influx to the cytosol.</text>
</comment>
<proteinExistence type="inferred from homology"/>
<dbReference type="SFLD" id="SFLDF00027">
    <property type="entry name" value="p-type_atpase"/>
    <property type="match status" value="1"/>
</dbReference>
<evidence type="ECO:0000256" key="18">
    <source>
        <dbReference type="SAM" id="Phobius"/>
    </source>
</evidence>
<evidence type="ECO:0000256" key="4">
    <source>
        <dbReference type="ARBA" id="ARBA00012786"/>
    </source>
</evidence>
<dbReference type="SUPFAM" id="SSF81653">
    <property type="entry name" value="Calcium ATPase, transduction domain A"/>
    <property type="match status" value="1"/>
</dbReference>
<keyword evidence="13" id="KW-1278">Translocase</keyword>
<dbReference type="InterPro" id="IPR036412">
    <property type="entry name" value="HAD-like_sf"/>
</dbReference>
<dbReference type="GO" id="GO:0005524">
    <property type="term" value="F:ATP binding"/>
    <property type="evidence" value="ECO:0007669"/>
    <property type="project" value="UniProtKB-KW"/>
</dbReference>
<dbReference type="InterPro" id="IPR004014">
    <property type="entry name" value="ATPase_P-typ_cation-transptr_N"/>
</dbReference>
<dbReference type="Gene3D" id="3.40.1110.10">
    <property type="entry name" value="Calcium-transporting ATPase, cytoplasmic domain N"/>
    <property type="match status" value="1"/>
</dbReference>
<evidence type="ECO:0000256" key="1">
    <source>
        <dbReference type="ARBA" id="ARBA00003954"/>
    </source>
</evidence>
<evidence type="ECO:0000313" key="21">
    <source>
        <dbReference type="Proteomes" id="UP000239724"/>
    </source>
</evidence>
<comment type="caution">
    <text evidence="20">The sequence shown here is derived from an EMBL/GenBank/DDBJ whole genome shotgun (WGS) entry which is preliminary data.</text>
</comment>
<keyword evidence="21" id="KW-1185">Reference proteome</keyword>
<dbReference type="RefSeq" id="WP_104519519.1">
    <property type="nucleotide sequence ID" value="NZ_NHRY01000144.1"/>
</dbReference>
<dbReference type="AlphaFoldDB" id="A0A2S6NFX3"/>
<dbReference type="Gene3D" id="2.70.150.10">
    <property type="entry name" value="Calcium-transporting ATPase, cytoplasmic transduction domain A"/>
    <property type="match status" value="1"/>
</dbReference>
<feature type="domain" description="Cation-transporting P-type ATPase N-terminal" evidence="19">
    <location>
        <begin position="28"/>
        <end position="101"/>
    </location>
</feature>
<evidence type="ECO:0000256" key="13">
    <source>
        <dbReference type="ARBA" id="ARBA00022967"/>
    </source>
</evidence>
<dbReference type="InterPro" id="IPR059000">
    <property type="entry name" value="ATPase_P-type_domA"/>
</dbReference>
<feature type="transmembrane region" description="Helical" evidence="18">
    <location>
        <begin position="102"/>
        <end position="121"/>
    </location>
</feature>
<dbReference type="Proteomes" id="UP000239724">
    <property type="component" value="Unassembled WGS sequence"/>
</dbReference>
<evidence type="ECO:0000256" key="15">
    <source>
        <dbReference type="ARBA" id="ARBA00023136"/>
    </source>
</evidence>
<dbReference type="Gene3D" id="1.20.1110.10">
    <property type="entry name" value="Calcium-transporting ATPase, transmembrane domain"/>
    <property type="match status" value="1"/>
</dbReference>
<dbReference type="GO" id="GO:0015444">
    <property type="term" value="F:P-type magnesium transporter activity"/>
    <property type="evidence" value="ECO:0007669"/>
    <property type="project" value="UniProtKB-EC"/>
</dbReference>
<comment type="subcellular location">
    <subcellularLocation>
        <location evidence="2">Cell inner membrane</location>
        <topology evidence="2">Multi-pass membrane protein</topology>
    </subcellularLocation>
</comment>
<dbReference type="InterPro" id="IPR023214">
    <property type="entry name" value="HAD_sf"/>
</dbReference>
<feature type="transmembrane region" description="Helical" evidence="18">
    <location>
        <begin position="268"/>
        <end position="288"/>
    </location>
</feature>
<protein>
    <recommendedName>
        <fullName evidence="5">Magnesium-transporting ATPase, P-type 1</fullName>
        <ecNumber evidence="4">7.2.2.14</ecNumber>
    </recommendedName>
    <alternativeName>
        <fullName evidence="16">Mg(2+) transport ATPase, P-type 1</fullName>
    </alternativeName>
</protein>
<dbReference type="EMBL" id="NHRY01000144">
    <property type="protein sequence ID" value="PPQ33494.1"/>
    <property type="molecule type" value="Genomic_DNA"/>
</dbReference>
<keyword evidence="15 18" id="KW-0472">Membrane</keyword>
<dbReference type="InterPro" id="IPR006068">
    <property type="entry name" value="ATPase_P-typ_cation-transptr_C"/>
</dbReference>
<dbReference type="GO" id="GO:0016887">
    <property type="term" value="F:ATP hydrolysis activity"/>
    <property type="evidence" value="ECO:0007669"/>
    <property type="project" value="InterPro"/>
</dbReference>
<evidence type="ECO:0000256" key="16">
    <source>
        <dbReference type="ARBA" id="ARBA00029806"/>
    </source>
</evidence>
<reference evidence="20 21" key="1">
    <citation type="journal article" date="2018" name="Arch. Microbiol.">
        <title>New insights into the metabolic potential of the phototrophic purple bacterium Rhodopila globiformis DSM 161(T) from its draft genome sequence and evidence for a vanadium-dependent nitrogenase.</title>
        <authorList>
            <person name="Imhoff J.F."/>
            <person name="Rahn T."/>
            <person name="Kunzel S."/>
            <person name="Neulinger S.C."/>
        </authorList>
    </citation>
    <scope>NUCLEOTIDE SEQUENCE [LARGE SCALE GENOMIC DNA]</scope>
    <source>
        <strain evidence="20 21">DSM 161</strain>
    </source>
</reference>
<evidence type="ECO:0000256" key="10">
    <source>
        <dbReference type="ARBA" id="ARBA00022741"/>
    </source>
</evidence>
<comment type="similarity">
    <text evidence="3">Belongs to the cation transport ATPase (P-type) (TC 3.A.3) family. Type IIIB subfamily.</text>
</comment>
<dbReference type="InterPro" id="IPR006415">
    <property type="entry name" value="P-type_ATPase_IIIB"/>
</dbReference>
<evidence type="ECO:0000256" key="12">
    <source>
        <dbReference type="ARBA" id="ARBA00022842"/>
    </source>
</evidence>